<organism evidence="5 6">
    <name type="scientific">Natrarchaeobaculum sulfurireducens</name>
    <dbReference type="NCBI Taxonomy" id="2044521"/>
    <lineage>
        <taxon>Archaea</taxon>
        <taxon>Methanobacteriati</taxon>
        <taxon>Methanobacteriota</taxon>
        <taxon>Stenosarchaea group</taxon>
        <taxon>Halobacteria</taxon>
        <taxon>Halobacteriales</taxon>
        <taxon>Natrialbaceae</taxon>
        <taxon>Natrarchaeobaculum</taxon>
    </lineage>
</organism>
<keyword evidence="2" id="KW-0812">Transmembrane</keyword>
<dbReference type="RefSeq" id="WP_117364774.1">
    <property type="nucleotide sequence ID" value="NZ_CP024047.1"/>
</dbReference>
<dbReference type="KEGG" id="nan:AArc1_2421"/>
<dbReference type="OrthoDB" id="82282at2157"/>
<dbReference type="Proteomes" id="UP000258707">
    <property type="component" value="Chromosome"/>
</dbReference>
<dbReference type="Gene3D" id="2.60.40.10">
    <property type="entry name" value="Immunoglobulins"/>
    <property type="match status" value="1"/>
</dbReference>
<reference evidence="7" key="1">
    <citation type="submission" date="2017-10" db="EMBL/GenBank/DDBJ databases">
        <title>Phenotypic and genomic properties of facultatively anaerobic sulfur-reducing natronoarchaea from hypersaline soda lakes.</title>
        <authorList>
            <person name="Sorokin D.Y."/>
            <person name="Kublanov I.V."/>
            <person name="Roman P."/>
            <person name="Sinninghe Damste J.S."/>
            <person name="Golyshin P.N."/>
            <person name="Rojo D."/>
            <person name="Ciordia S."/>
            <person name="Mena Md.C."/>
            <person name="Ferrer M."/>
            <person name="Messina E."/>
            <person name="Smedile F."/>
            <person name="La Spada G."/>
            <person name="La Cono V."/>
            <person name="Yakimov M.M."/>
        </authorList>
    </citation>
    <scope>NUCLEOTIDE SEQUENCE [LARGE SCALE GENOMIC DNA]</scope>
    <source>
        <strain evidence="7">AArc1</strain>
    </source>
</reference>
<sequence>MKDRQRETIQPVSATGQGTSSVTPRLPIDLLGVAGVALIAIVLLAVVEVTSPVVRAVVGVPLLFLAPGYATVSILFPRASALESADDRRFLGQTRTVSDGERLALSFGLSVALLPMLGLTMAAATVALTGPAIVTTVGVFVLGSVFVAALRRGRVPAGERYSLRLGRKLGRLWGAIVGGSVVHTAVNVVLVGSMLVALTSVGYGFVSPQQGEGYTSLELLSEDDSGEYVASDYPTELEPGDPIELTVAVENQEGVDTEYTAVVQEQWVDDSDVIDRTTHDDINLAVGDDETVHADLEVTPDAESGTVRVAVLLYDGSPPEEPTTDNAYRYGYVWVDIDESLEED</sequence>
<dbReference type="InterPro" id="IPR011674">
    <property type="entry name" value="DUF1616"/>
</dbReference>
<dbReference type="EMBL" id="CP027033">
    <property type="protein sequence ID" value="AXR81214.1"/>
    <property type="molecule type" value="Genomic_DNA"/>
</dbReference>
<accession>A0A346PGU1</accession>
<dbReference type="AlphaFoldDB" id="A0A346PNW9"/>
<feature type="domain" description="DUF1616" evidence="3">
    <location>
        <begin position="33"/>
        <end position="336"/>
    </location>
</feature>
<dbReference type="Pfam" id="PF07760">
    <property type="entry name" value="DUF1616"/>
    <property type="match status" value="1"/>
</dbReference>
<feature type="transmembrane region" description="Helical" evidence="2">
    <location>
        <begin position="103"/>
        <end position="126"/>
    </location>
</feature>
<feature type="transmembrane region" description="Helical" evidence="2">
    <location>
        <begin position="53"/>
        <end position="76"/>
    </location>
</feature>
<evidence type="ECO:0000256" key="1">
    <source>
        <dbReference type="SAM" id="MobiDB-lite"/>
    </source>
</evidence>
<dbReference type="Proteomes" id="UP000258613">
    <property type="component" value="Chromosome"/>
</dbReference>
<feature type="transmembrane region" description="Helical" evidence="2">
    <location>
        <begin position="28"/>
        <end position="47"/>
    </location>
</feature>
<feature type="transmembrane region" description="Helical" evidence="2">
    <location>
        <begin position="172"/>
        <end position="198"/>
    </location>
</feature>
<name>A0A346PNW9_9EURY</name>
<dbReference type="GeneID" id="37641691"/>
<evidence type="ECO:0000259" key="3">
    <source>
        <dbReference type="Pfam" id="PF07760"/>
    </source>
</evidence>
<evidence type="ECO:0000313" key="6">
    <source>
        <dbReference type="Proteomes" id="UP000258613"/>
    </source>
</evidence>
<evidence type="ECO:0000313" key="4">
    <source>
        <dbReference type="EMBL" id="AXR78736.1"/>
    </source>
</evidence>
<proteinExistence type="predicted"/>
<dbReference type="KEGG" id="nag:AArcMg_1198"/>
<feature type="region of interest" description="Disordered" evidence="1">
    <location>
        <begin position="1"/>
        <end position="21"/>
    </location>
</feature>
<protein>
    <recommendedName>
        <fullName evidence="3">DUF1616 domain-containing protein</fullName>
    </recommendedName>
</protein>
<keyword evidence="6" id="KW-1185">Reference proteome</keyword>
<feature type="compositionally biased region" description="Polar residues" evidence="1">
    <location>
        <begin position="8"/>
        <end position="21"/>
    </location>
</feature>
<gene>
    <name evidence="4" type="ORF">AArc1_2421</name>
    <name evidence="5" type="ORF">AArcMg_1198</name>
</gene>
<keyword evidence="2" id="KW-0472">Membrane</keyword>
<reference evidence="6" key="2">
    <citation type="submission" date="2018-02" db="EMBL/GenBank/DDBJ databases">
        <title>Phenotypic and genomic properties of facultatively anaerobic sulfur-reducing natronoarchaea from hypersaline soda lakes.</title>
        <authorList>
            <person name="Sorokin D.Y."/>
            <person name="Kublanov I.V."/>
            <person name="Roman P."/>
            <person name="Sinninghe Damste J.S."/>
            <person name="Golyshin P.N."/>
            <person name="Rojo D."/>
            <person name="Ciordia S."/>
            <person name="Mena M.D.C."/>
            <person name="Ferrer M."/>
            <person name="Messina E."/>
            <person name="Smedile F."/>
            <person name="La Spada G."/>
            <person name="La Cono V."/>
            <person name="Yakimov M.M."/>
        </authorList>
    </citation>
    <scope>NUCLEOTIDE SEQUENCE [LARGE SCALE GENOMIC DNA]</scope>
    <source>
        <strain evidence="6">AArc-Mg</strain>
    </source>
</reference>
<feature type="transmembrane region" description="Helical" evidence="2">
    <location>
        <begin position="132"/>
        <end position="151"/>
    </location>
</feature>
<reference evidence="5" key="3">
    <citation type="journal article" date="2019" name="Int. J. Syst. Evol. Microbiol.">
        <title>Natronolimnobius sulfurireducens sp. nov. and Halalkaliarchaeum desulfuricum gen. nov., sp. nov., the first sulfur-respiring alkaliphilic haloarchaea from hypersaline alkaline lakes.</title>
        <authorList>
            <person name="Sorokin D.Y."/>
            <person name="Yakimov M."/>
            <person name="Messina E."/>
            <person name="Merkel A.Y."/>
            <person name="Bale N.J."/>
            <person name="Sinninghe Damste J.S."/>
        </authorList>
    </citation>
    <scope>NUCLEOTIDE SEQUENCE</scope>
    <source>
        <strain evidence="5">AArc-Mg</strain>
        <strain evidence="4">AArc1</strain>
    </source>
</reference>
<dbReference type="EMBL" id="CP024047">
    <property type="protein sequence ID" value="AXR78736.1"/>
    <property type="molecule type" value="Genomic_DNA"/>
</dbReference>
<dbReference type="InterPro" id="IPR013783">
    <property type="entry name" value="Ig-like_fold"/>
</dbReference>
<evidence type="ECO:0000313" key="5">
    <source>
        <dbReference type="EMBL" id="AXR81214.1"/>
    </source>
</evidence>
<accession>A0A346PNW9</accession>
<keyword evidence="2" id="KW-1133">Transmembrane helix</keyword>
<evidence type="ECO:0000313" key="7">
    <source>
        <dbReference type="Proteomes" id="UP000258707"/>
    </source>
</evidence>
<evidence type="ECO:0000256" key="2">
    <source>
        <dbReference type="SAM" id="Phobius"/>
    </source>
</evidence>